<reference evidence="2" key="2">
    <citation type="submission" date="2020-09" db="EMBL/GenBank/DDBJ databases">
        <authorList>
            <person name="Sun Q."/>
            <person name="Kim S."/>
        </authorList>
    </citation>
    <scope>NUCLEOTIDE SEQUENCE</scope>
    <source>
        <strain evidence="2">KCTC 32501</strain>
    </source>
</reference>
<accession>A0A8J3CGD5</accession>
<dbReference type="InterPro" id="IPR000868">
    <property type="entry name" value="Isochorismatase-like_dom"/>
</dbReference>
<dbReference type="InterPro" id="IPR053152">
    <property type="entry name" value="Hydrolase_YcaC-like"/>
</dbReference>
<dbReference type="PANTHER" id="PTHR43559:SF3">
    <property type="entry name" value="HYDROLASE YCAC-RELATED"/>
    <property type="match status" value="1"/>
</dbReference>
<protein>
    <submittedName>
        <fullName evidence="2">Isochorismatase</fullName>
    </submittedName>
</protein>
<dbReference type="Gene3D" id="3.40.50.850">
    <property type="entry name" value="Isochorismatase-like"/>
    <property type="match status" value="1"/>
</dbReference>
<organism evidence="2 3">
    <name type="scientific">Formosimonas limnophila</name>
    <dbReference type="NCBI Taxonomy" id="1384487"/>
    <lineage>
        <taxon>Bacteria</taxon>
        <taxon>Pseudomonadati</taxon>
        <taxon>Pseudomonadota</taxon>
        <taxon>Betaproteobacteria</taxon>
        <taxon>Burkholderiales</taxon>
        <taxon>Burkholderiaceae</taxon>
        <taxon>Formosimonas</taxon>
    </lineage>
</organism>
<evidence type="ECO:0000313" key="2">
    <source>
        <dbReference type="EMBL" id="GHA68122.1"/>
    </source>
</evidence>
<dbReference type="EMBL" id="BMZG01000003">
    <property type="protein sequence ID" value="GHA68122.1"/>
    <property type="molecule type" value="Genomic_DNA"/>
</dbReference>
<dbReference type="InterPro" id="IPR036380">
    <property type="entry name" value="Isochorismatase-like_sf"/>
</dbReference>
<proteinExistence type="predicted"/>
<gene>
    <name evidence="2" type="ORF">GCM10009007_05950</name>
</gene>
<dbReference type="AlphaFoldDB" id="A0A8J3CGD5"/>
<reference evidence="2" key="1">
    <citation type="journal article" date="2014" name="Int. J. Syst. Evol. Microbiol.">
        <title>Complete genome sequence of Corynebacterium casei LMG S-19264T (=DSM 44701T), isolated from a smear-ripened cheese.</title>
        <authorList>
            <consortium name="US DOE Joint Genome Institute (JGI-PGF)"/>
            <person name="Walter F."/>
            <person name="Albersmeier A."/>
            <person name="Kalinowski J."/>
            <person name="Ruckert C."/>
        </authorList>
    </citation>
    <scope>NUCLEOTIDE SEQUENCE</scope>
    <source>
        <strain evidence="2">KCTC 32501</strain>
    </source>
</reference>
<evidence type="ECO:0000259" key="1">
    <source>
        <dbReference type="Pfam" id="PF00857"/>
    </source>
</evidence>
<dbReference type="Proteomes" id="UP000614287">
    <property type="component" value="Unassembled WGS sequence"/>
</dbReference>
<sequence>MNGFTVENSALILVDHQVGTINWAGALAPEQREQIKVWANLLLRFAKGANMPIVMTSSMEDQAQGRLLPEFEEIAPEAYAARIKRDGVINAWDDANFANAVRATGKKYLIMAGLTTEVCLVPPALSAIAEGFKVAALLDASGGNTQLGERYAEHELNKAGALVISSMPLITGMLGNWTNPASGAFFAAAEAGNIFELQAKGNLR</sequence>
<dbReference type="SUPFAM" id="SSF52499">
    <property type="entry name" value="Isochorismatase-like hydrolases"/>
    <property type="match status" value="1"/>
</dbReference>
<comment type="caution">
    <text evidence="2">The sequence shown here is derived from an EMBL/GenBank/DDBJ whole genome shotgun (WGS) entry which is preliminary data.</text>
</comment>
<keyword evidence="3" id="KW-1185">Reference proteome</keyword>
<feature type="domain" description="Isochorismatase-like" evidence="1">
    <location>
        <begin position="9"/>
        <end position="166"/>
    </location>
</feature>
<evidence type="ECO:0000313" key="3">
    <source>
        <dbReference type="Proteomes" id="UP000614287"/>
    </source>
</evidence>
<dbReference type="RefSeq" id="WP_189491419.1">
    <property type="nucleotide sequence ID" value="NZ_BMZG01000003.1"/>
</dbReference>
<dbReference type="Pfam" id="PF00857">
    <property type="entry name" value="Isochorismatase"/>
    <property type="match status" value="1"/>
</dbReference>
<name>A0A8J3CGD5_9BURK</name>
<dbReference type="PANTHER" id="PTHR43559">
    <property type="entry name" value="HYDROLASE YCAC-RELATED"/>
    <property type="match status" value="1"/>
</dbReference>